<sequence>MADVILQKANICLNRLNTATENVNNELSKLEESMERSCEIANNTFYELLKIVENRKQDLLSTMKKYQVEKKSSLLEQLATIKREKLSVDQQCQGLDNEVEVRNIYKKICLINEKINNMPVFGEPRENGFITYEYDHNRAFDELQTALGTFGKVRTSTTFPSLCTAQVEDISVHLEGQTLVTAVDFKGNPQSVGGDPLIVEIFHENGEIVKATVVDNNNGTYTIKYRTEKPGVYKLHITIFGRPIKDSPFRFEALQDINPVVSFGTTGCEDNQFLQPCAVAIGPAGQVFVLDTGNSRIKVLGSDLEFIHHIVGVGLEECGGTGIAITHANSMLVINWKTKYITEMTFDGEFISQSTHPDFVEPMGIVVNSQGEILVLDNNLNCVFILDESRNLLQRIELTGFSNSKSQAVKFVAVGPQDEILVGESSVLVFASSGEFLKEIYPEGRNGGHFGGLVSDREGNLLVCRSEKNKHYIQIFNFVSGHLSFCINSPKTKLKRPAGLAILKNNELVVVDLGNDCIRKYRYK</sequence>
<evidence type="ECO:0000256" key="2">
    <source>
        <dbReference type="ARBA" id="ARBA00022737"/>
    </source>
</evidence>
<evidence type="ECO:0000256" key="3">
    <source>
        <dbReference type="ARBA" id="ARBA00022771"/>
    </source>
</evidence>
<evidence type="ECO:0000256" key="1">
    <source>
        <dbReference type="ARBA" id="ARBA00022723"/>
    </source>
</evidence>
<dbReference type="InterPro" id="IPR017868">
    <property type="entry name" value="Filamin/ABP280_repeat-like"/>
</dbReference>
<dbReference type="Pfam" id="PF00630">
    <property type="entry name" value="Filamin"/>
    <property type="match status" value="1"/>
</dbReference>
<evidence type="ECO:0000256" key="4">
    <source>
        <dbReference type="ARBA" id="ARBA00022833"/>
    </source>
</evidence>
<dbReference type="InterPro" id="IPR013783">
    <property type="entry name" value="Ig-like_fold"/>
</dbReference>
<dbReference type="Proteomes" id="UP000694941">
    <property type="component" value="Unplaced"/>
</dbReference>
<dbReference type="RefSeq" id="XP_013783705.1">
    <property type="nucleotide sequence ID" value="XM_013928251.2"/>
</dbReference>
<dbReference type="PANTHER" id="PTHR24104">
    <property type="entry name" value="E3 UBIQUITIN-PROTEIN LIGASE NHLRC1-RELATED"/>
    <property type="match status" value="1"/>
</dbReference>
<reference evidence="9" key="1">
    <citation type="submission" date="2025-08" db="UniProtKB">
        <authorList>
            <consortium name="RefSeq"/>
        </authorList>
    </citation>
    <scope>IDENTIFICATION</scope>
    <source>
        <tissue evidence="9">Muscle</tissue>
    </source>
</reference>
<dbReference type="InterPro" id="IPR014756">
    <property type="entry name" value="Ig_E-set"/>
</dbReference>
<organism evidence="8 9">
    <name type="scientific">Limulus polyphemus</name>
    <name type="common">Atlantic horseshoe crab</name>
    <dbReference type="NCBI Taxonomy" id="6850"/>
    <lineage>
        <taxon>Eukaryota</taxon>
        <taxon>Metazoa</taxon>
        <taxon>Ecdysozoa</taxon>
        <taxon>Arthropoda</taxon>
        <taxon>Chelicerata</taxon>
        <taxon>Merostomata</taxon>
        <taxon>Xiphosura</taxon>
        <taxon>Limulidae</taxon>
        <taxon>Limulus</taxon>
    </lineage>
</organism>
<dbReference type="InterPro" id="IPR001258">
    <property type="entry name" value="NHL_repeat"/>
</dbReference>
<dbReference type="Gene3D" id="2.120.10.30">
    <property type="entry name" value="TolB, C-terminal domain"/>
    <property type="match status" value="1"/>
</dbReference>
<feature type="coiled-coil region" evidence="7">
    <location>
        <begin position="13"/>
        <end position="69"/>
    </location>
</feature>
<dbReference type="SUPFAM" id="SSF101898">
    <property type="entry name" value="NHL repeat"/>
    <property type="match status" value="1"/>
</dbReference>
<dbReference type="SMART" id="SM00557">
    <property type="entry name" value="IG_FLMN"/>
    <property type="match status" value="1"/>
</dbReference>
<proteinExistence type="predicted"/>
<dbReference type="InterPro" id="IPR011042">
    <property type="entry name" value="6-blade_b-propeller_TolB-like"/>
</dbReference>
<feature type="repeat" description="NHL" evidence="6">
    <location>
        <begin position="358"/>
        <end position="389"/>
    </location>
</feature>
<dbReference type="PANTHER" id="PTHR24104:SF25">
    <property type="entry name" value="PROTEIN LIN-41"/>
    <property type="match status" value="1"/>
</dbReference>
<evidence type="ECO:0000313" key="9">
    <source>
        <dbReference type="RefSeq" id="XP_013783705.1"/>
    </source>
</evidence>
<feature type="repeat" description="Filamin" evidence="5">
    <location>
        <begin position="174"/>
        <end position="253"/>
    </location>
</feature>
<keyword evidence="3" id="KW-0863">Zinc-finger</keyword>
<keyword evidence="2" id="KW-0677">Repeat</keyword>
<dbReference type="SUPFAM" id="SSF81296">
    <property type="entry name" value="E set domains"/>
    <property type="match status" value="1"/>
</dbReference>
<dbReference type="GeneID" id="106467871"/>
<dbReference type="InterPro" id="IPR050952">
    <property type="entry name" value="TRIM-NHL_E3_ligases"/>
</dbReference>
<evidence type="ECO:0000313" key="8">
    <source>
        <dbReference type="Proteomes" id="UP000694941"/>
    </source>
</evidence>
<keyword evidence="7" id="KW-0175">Coiled coil</keyword>
<evidence type="ECO:0000256" key="6">
    <source>
        <dbReference type="PROSITE-ProRule" id="PRU00504"/>
    </source>
</evidence>
<name>A0ABM1BKC0_LIMPO</name>
<dbReference type="Gene3D" id="2.60.40.10">
    <property type="entry name" value="Immunoglobulins"/>
    <property type="match status" value="1"/>
</dbReference>
<evidence type="ECO:0000256" key="7">
    <source>
        <dbReference type="SAM" id="Coils"/>
    </source>
</evidence>
<dbReference type="InterPro" id="IPR001298">
    <property type="entry name" value="Filamin/ABP280_rpt"/>
</dbReference>
<feature type="repeat" description="NHL" evidence="6">
    <location>
        <begin position="262"/>
        <end position="303"/>
    </location>
</feature>
<evidence type="ECO:0000256" key="5">
    <source>
        <dbReference type="PROSITE-ProRule" id="PRU00087"/>
    </source>
</evidence>
<gene>
    <name evidence="9" type="primary">LOC106467871</name>
</gene>
<protein>
    <submittedName>
        <fullName evidence="9">Tripartite motif-containing protein 2-like</fullName>
    </submittedName>
</protein>
<keyword evidence="4" id="KW-0862">Zinc</keyword>
<dbReference type="PROSITE" id="PS51125">
    <property type="entry name" value="NHL"/>
    <property type="match status" value="2"/>
</dbReference>
<accession>A0ABM1BKC0</accession>
<keyword evidence="8" id="KW-1185">Reference proteome</keyword>
<dbReference type="PROSITE" id="PS50194">
    <property type="entry name" value="FILAMIN_REPEAT"/>
    <property type="match status" value="1"/>
</dbReference>
<keyword evidence="1" id="KW-0479">Metal-binding</keyword>